<dbReference type="PANTHER" id="PTHR10192:SF5">
    <property type="entry name" value="GEPHYRIN"/>
    <property type="match status" value="1"/>
</dbReference>
<dbReference type="Gene3D" id="3.40.980.10">
    <property type="entry name" value="MoaB/Mog-like domain"/>
    <property type="match status" value="1"/>
</dbReference>
<dbReference type="PROSITE" id="PS01079">
    <property type="entry name" value="MOCF_BIOSYNTHESIS_2"/>
    <property type="match status" value="1"/>
</dbReference>
<accession>A0A7D5GFF0</accession>
<dbReference type="Pfam" id="PF12727">
    <property type="entry name" value="PBP_like"/>
    <property type="match status" value="1"/>
</dbReference>
<comment type="pathway">
    <text evidence="1">Cofactor biosynthesis; molybdopterin biosynthesis.</text>
</comment>
<dbReference type="AlphaFoldDB" id="A0A7D5GFF0"/>
<feature type="domain" description="MoaB/Mog" evidence="3">
    <location>
        <begin position="192"/>
        <end position="331"/>
    </location>
</feature>
<dbReference type="InterPro" id="IPR001453">
    <property type="entry name" value="MoaB/Mog_dom"/>
</dbReference>
<dbReference type="Gene3D" id="2.170.190.11">
    <property type="entry name" value="Molybdopterin biosynthesis moea protein, domain 3"/>
    <property type="match status" value="1"/>
</dbReference>
<dbReference type="GO" id="GO:0006777">
    <property type="term" value="P:Mo-molybdopterin cofactor biosynthetic process"/>
    <property type="evidence" value="ECO:0007669"/>
    <property type="project" value="UniProtKB-KW"/>
</dbReference>
<dbReference type="SUPFAM" id="SSF63867">
    <property type="entry name" value="MoeA C-terminal domain-like"/>
    <property type="match status" value="1"/>
</dbReference>
<dbReference type="InterPro" id="IPR038987">
    <property type="entry name" value="MoeA-like"/>
</dbReference>
<dbReference type="Pfam" id="PF03454">
    <property type="entry name" value="MoeA_C"/>
    <property type="match status" value="1"/>
</dbReference>
<evidence type="ECO:0000313" key="5">
    <source>
        <dbReference type="Proteomes" id="UP000509750"/>
    </source>
</evidence>
<dbReference type="SUPFAM" id="SSF63882">
    <property type="entry name" value="MoeA N-terminal region -like"/>
    <property type="match status" value="1"/>
</dbReference>
<evidence type="ECO:0000256" key="2">
    <source>
        <dbReference type="ARBA" id="ARBA00023150"/>
    </source>
</evidence>
<dbReference type="InterPro" id="IPR036135">
    <property type="entry name" value="MoeA_linker/N_sf"/>
</dbReference>
<name>A0A7D5GFF0_9EURY</name>
<dbReference type="NCBIfam" id="NF045515">
    <property type="entry name" value="Glp_gephyrin"/>
    <property type="match status" value="1"/>
</dbReference>
<dbReference type="InterPro" id="IPR036688">
    <property type="entry name" value="MoeA_C_domain_IV_sf"/>
</dbReference>
<dbReference type="InterPro" id="IPR024370">
    <property type="entry name" value="PBP_domain"/>
</dbReference>
<dbReference type="GeneID" id="56028978"/>
<dbReference type="SUPFAM" id="SSF53218">
    <property type="entry name" value="Molybdenum cofactor biosynthesis proteins"/>
    <property type="match status" value="1"/>
</dbReference>
<dbReference type="Gene3D" id="2.40.340.10">
    <property type="entry name" value="MoeA, C-terminal, domain IV"/>
    <property type="match status" value="1"/>
</dbReference>
<dbReference type="GO" id="GO:0005737">
    <property type="term" value="C:cytoplasm"/>
    <property type="evidence" value="ECO:0007669"/>
    <property type="project" value="TreeGrafter"/>
</dbReference>
<evidence type="ECO:0000313" key="4">
    <source>
        <dbReference type="EMBL" id="QLG27690.1"/>
    </source>
</evidence>
<sequence length="632" mass="66844">MSDDGPERKEFRDLATPDAAREAIASLDLEPEPERVPLAEARGRVLAERIDAALDVPGFDRASMDGYAVRARDTFGADEADPATLELVGEVHAGVEPELAVEPGTCAEISTGAVMPDGADAVVMVERTSQSGDVVEIRTSVAPGDHVMFAGADIAAGARALGPGTELTPREIGLLSALGADEVPVRGRPTVGVISTGDELVRPGEDLHSERGQIYDVNSYTVAAGVEEAGGEARLYPHAGDDYDEMERLLVEASEECDLVLSSGSTSASAVDVIYRVIEERGDLLLHGVAVKPGKPMLVGRVGESAYVGLPGYPVSALTIFRTFVAPAIREAAGKPEPRTATVEGNMAVRERYAEGRMRLMPAGLVDDAERNTLVYPVDKGSGATTSLVEADGVVVVGPDTDYLAEGERVEVQLFSPEVRPPSAFGAGEDDPALSRLLDRLERPRYLPVGSREGLRRLRDGVPDFAVTAGSAAREVDAVDLGGWTREWGLVVPADDPEGIEGVADLVDRDLRFVNRDANSGLRTSLGEVVADLAAERGVERRELVESIDGFDRSVRAHESPARRVLAGDADAGLGLRATAEKLGTGFVPLGEQEVRVRANPDRVGKPGVAELRERVGELDDVLEGLAGYGAT</sequence>
<dbReference type="Proteomes" id="UP000509750">
    <property type="component" value="Chromosome"/>
</dbReference>
<dbReference type="PANTHER" id="PTHR10192">
    <property type="entry name" value="MOLYBDOPTERIN BIOSYNTHESIS PROTEIN"/>
    <property type="match status" value="1"/>
</dbReference>
<reference evidence="4 5" key="1">
    <citation type="submission" date="2020-07" db="EMBL/GenBank/DDBJ databases">
        <title>Gai3-2, isolated from salt lake.</title>
        <authorList>
            <person name="Cui H."/>
            <person name="Shi X."/>
        </authorList>
    </citation>
    <scope>NUCLEOTIDE SEQUENCE [LARGE SCALE GENOMIC DNA]</scope>
    <source>
        <strain evidence="4 5">Gai3-2</strain>
    </source>
</reference>
<proteinExistence type="predicted"/>
<dbReference type="KEGG" id="halg:HUG10_09055"/>
<dbReference type="UniPathway" id="UPA00344"/>
<protein>
    <submittedName>
        <fullName evidence="4">Molybdopterin biosynthesis protein</fullName>
    </submittedName>
</protein>
<dbReference type="CDD" id="cd00887">
    <property type="entry name" value="MoeA"/>
    <property type="match status" value="1"/>
</dbReference>
<dbReference type="Gene3D" id="3.90.105.10">
    <property type="entry name" value="Molybdopterin biosynthesis moea protein, domain 2"/>
    <property type="match status" value="1"/>
</dbReference>
<dbReference type="Pfam" id="PF03453">
    <property type="entry name" value="MoeA_N"/>
    <property type="match status" value="1"/>
</dbReference>
<gene>
    <name evidence="4" type="ORF">HUG10_09055</name>
</gene>
<dbReference type="InterPro" id="IPR005110">
    <property type="entry name" value="MoeA_linker/N"/>
</dbReference>
<keyword evidence="2" id="KW-0501">Molybdenum cofactor biosynthesis</keyword>
<dbReference type="SMART" id="SM00852">
    <property type="entry name" value="MoCF_biosynth"/>
    <property type="match status" value="1"/>
</dbReference>
<keyword evidence="5" id="KW-1185">Reference proteome</keyword>
<dbReference type="RefSeq" id="WP_179169265.1">
    <property type="nucleotide sequence ID" value="NZ_CP058529.1"/>
</dbReference>
<dbReference type="GO" id="GO:0061599">
    <property type="term" value="F:molybdopterin molybdotransferase activity"/>
    <property type="evidence" value="ECO:0007669"/>
    <property type="project" value="TreeGrafter"/>
</dbReference>
<dbReference type="InterPro" id="IPR008284">
    <property type="entry name" value="MoCF_biosynth_CS"/>
</dbReference>
<dbReference type="EMBL" id="CP058529">
    <property type="protein sequence ID" value="QLG27690.1"/>
    <property type="molecule type" value="Genomic_DNA"/>
</dbReference>
<dbReference type="NCBIfam" id="TIGR00177">
    <property type="entry name" value="molyb_syn"/>
    <property type="match status" value="1"/>
</dbReference>
<dbReference type="FunFam" id="2.170.190.11:FF:000001">
    <property type="entry name" value="Molybdopterin molybdenumtransferase"/>
    <property type="match status" value="1"/>
</dbReference>
<dbReference type="NCBIfam" id="NF011068">
    <property type="entry name" value="PRK14498.1"/>
    <property type="match status" value="1"/>
</dbReference>
<dbReference type="Pfam" id="PF00994">
    <property type="entry name" value="MoCF_biosynth"/>
    <property type="match status" value="1"/>
</dbReference>
<organism evidence="4 5">
    <name type="scientific">Halorarum halophilum</name>
    <dbReference type="NCBI Taxonomy" id="2743090"/>
    <lineage>
        <taxon>Archaea</taxon>
        <taxon>Methanobacteriati</taxon>
        <taxon>Methanobacteriota</taxon>
        <taxon>Stenosarchaea group</taxon>
        <taxon>Halobacteria</taxon>
        <taxon>Halobacteriales</taxon>
        <taxon>Haloferacaceae</taxon>
        <taxon>Halorarum</taxon>
    </lineage>
</organism>
<dbReference type="InterPro" id="IPR005111">
    <property type="entry name" value="MoeA_C_domain_IV"/>
</dbReference>
<dbReference type="OrthoDB" id="31371at2157"/>
<evidence type="ECO:0000256" key="1">
    <source>
        <dbReference type="ARBA" id="ARBA00005046"/>
    </source>
</evidence>
<evidence type="ECO:0000259" key="3">
    <source>
        <dbReference type="SMART" id="SM00852"/>
    </source>
</evidence>
<dbReference type="InterPro" id="IPR036425">
    <property type="entry name" value="MoaB/Mog-like_dom_sf"/>
</dbReference>